<gene>
    <name evidence="1" type="ORF">H5410_029589</name>
</gene>
<evidence type="ECO:0000313" key="2">
    <source>
        <dbReference type="Proteomes" id="UP000824120"/>
    </source>
</evidence>
<protein>
    <submittedName>
        <fullName evidence="1">Uncharacterized protein</fullName>
    </submittedName>
</protein>
<dbReference type="Proteomes" id="UP000824120">
    <property type="component" value="Chromosome 6"/>
</dbReference>
<name>A0A9J5YBX6_SOLCO</name>
<evidence type="ECO:0000313" key="1">
    <source>
        <dbReference type="EMBL" id="KAG5598219.1"/>
    </source>
</evidence>
<comment type="caution">
    <text evidence="1">The sequence shown here is derived from an EMBL/GenBank/DDBJ whole genome shotgun (WGS) entry which is preliminary data.</text>
</comment>
<dbReference type="AlphaFoldDB" id="A0A9J5YBX6"/>
<dbReference type="EMBL" id="JACXVP010000006">
    <property type="protein sequence ID" value="KAG5598219.1"/>
    <property type="molecule type" value="Genomic_DNA"/>
</dbReference>
<keyword evidence="2" id="KW-1185">Reference proteome</keyword>
<reference evidence="1 2" key="1">
    <citation type="submission" date="2020-09" db="EMBL/GenBank/DDBJ databases">
        <title>De no assembly of potato wild relative species, Solanum commersonii.</title>
        <authorList>
            <person name="Cho K."/>
        </authorList>
    </citation>
    <scope>NUCLEOTIDE SEQUENCE [LARGE SCALE GENOMIC DNA]</scope>
    <source>
        <strain evidence="1">LZ3.2</strain>
        <tissue evidence="1">Leaf</tissue>
    </source>
</reference>
<accession>A0A9J5YBX6</accession>
<dbReference type="OrthoDB" id="1327215at2759"/>
<proteinExistence type="predicted"/>
<sequence>MEKRKDNEGEIEKQEANNSLVLFFALRKDIADFEDVMTAKGQEVENMLRSILYDVDNNVACKYDMHHVLASLRLLREHPYQEVKQKQPSSLMWLFRKVRTLLSDQGNKEKIERVLNSIELVLLDRISQAEIEHQR</sequence>
<organism evidence="1 2">
    <name type="scientific">Solanum commersonii</name>
    <name type="common">Commerson's wild potato</name>
    <name type="synonym">Commerson's nightshade</name>
    <dbReference type="NCBI Taxonomy" id="4109"/>
    <lineage>
        <taxon>Eukaryota</taxon>
        <taxon>Viridiplantae</taxon>
        <taxon>Streptophyta</taxon>
        <taxon>Embryophyta</taxon>
        <taxon>Tracheophyta</taxon>
        <taxon>Spermatophyta</taxon>
        <taxon>Magnoliopsida</taxon>
        <taxon>eudicotyledons</taxon>
        <taxon>Gunneridae</taxon>
        <taxon>Pentapetalae</taxon>
        <taxon>asterids</taxon>
        <taxon>lamiids</taxon>
        <taxon>Solanales</taxon>
        <taxon>Solanaceae</taxon>
        <taxon>Solanoideae</taxon>
        <taxon>Solaneae</taxon>
        <taxon>Solanum</taxon>
    </lineage>
</organism>